<evidence type="ECO:0000256" key="7">
    <source>
        <dbReference type="PIRSR" id="PIRSR615500-1"/>
    </source>
</evidence>
<feature type="active site" description="Charge relay system" evidence="7 8">
    <location>
        <position position="197"/>
    </location>
</feature>
<evidence type="ECO:0000313" key="12">
    <source>
        <dbReference type="EMBL" id="MBS6634827.1"/>
    </source>
</evidence>
<feature type="active site" description="Charge relay system" evidence="7 8">
    <location>
        <position position="632"/>
    </location>
</feature>
<comment type="similarity">
    <text evidence="1 8 9">Belongs to the peptidase S8 family.</text>
</comment>
<evidence type="ECO:0000256" key="2">
    <source>
        <dbReference type="ARBA" id="ARBA00022512"/>
    </source>
</evidence>
<dbReference type="PRINTS" id="PR00723">
    <property type="entry name" value="SUBTILISIN"/>
</dbReference>
<evidence type="ECO:0000256" key="10">
    <source>
        <dbReference type="SAM" id="SignalP"/>
    </source>
</evidence>
<protein>
    <submittedName>
        <fullName evidence="12">S8 family serine peptidase</fullName>
    </submittedName>
</protein>
<dbReference type="Pfam" id="PF00395">
    <property type="entry name" value="SLH"/>
    <property type="match status" value="3"/>
</dbReference>
<dbReference type="Pfam" id="PF02225">
    <property type="entry name" value="PA"/>
    <property type="match status" value="1"/>
</dbReference>
<feature type="domain" description="SLH" evidence="11">
    <location>
        <begin position="1282"/>
        <end position="1341"/>
    </location>
</feature>
<evidence type="ECO:0000256" key="4">
    <source>
        <dbReference type="ARBA" id="ARBA00022729"/>
    </source>
</evidence>
<feature type="active site" description="Charge relay system" evidence="7 8">
    <location>
        <position position="269"/>
    </location>
</feature>
<dbReference type="CDD" id="cd07474">
    <property type="entry name" value="Peptidases_S8_subtilisin_Vpr-like"/>
    <property type="match status" value="1"/>
</dbReference>
<keyword evidence="2" id="KW-0964">Secreted</keyword>
<dbReference type="PANTHER" id="PTHR43806">
    <property type="entry name" value="PEPTIDASE S8"/>
    <property type="match status" value="1"/>
</dbReference>
<dbReference type="PROSITE" id="PS00136">
    <property type="entry name" value="SUBTILASE_ASP"/>
    <property type="match status" value="1"/>
</dbReference>
<dbReference type="PROSITE" id="PS51272">
    <property type="entry name" value="SLH"/>
    <property type="match status" value="3"/>
</dbReference>
<dbReference type="PROSITE" id="PS51892">
    <property type="entry name" value="SUBTILASE"/>
    <property type="match status" value="1"/>
</dbReference>
<evidence type="ECO:0000313" key="13">
    <source>
        <dbReference type="Proteomes" id="UP000739069"/>
    </source>
</evidence>
<evidence type="ECO:0000256" key="9">
    <source>
        <dbReference type="RuleBase" id="RU003355"/>
    </source>
</evidence>
<dbReference type="Proteomes" id="UP000739069">
    <property type="component" value="Unassembled WGS sequence"/>
</dbReference>
<keyword evidence="3 8" id="KW-0645">Protease</keyword>
<evidence type="ECO:0000256" key="6">
    <source>
        <dbReference type="ARBA" id="ARBA00022825"/>
    </source>
</evidence>
<feature type="chain" id="PRO_5036888185" evidence="10">
    <location>
        <begin position="42"/>
        <end position="1341"/>
    </location>
</feature>
<dbReference type="InterPro" id="IPR050131">
    <property type="entry name" value="Peptidase_S8_subtilisin-like"/>
</dbReference>
<gene>
    <name evidence="12" type="ORF">KH265_04090</name>
</gene>
<dbReference type="InterPro" id="IPR036852">
    <property type="entry name" value="Peptidase_S8/S53_dom_sf"/>
</dbReference>
<dbReference type="PANTHER" id="PTHR43806:SF11">
    <property type="entry name" value="CEREVISIN-RELATED"/>
    <property type="match status" value="1"/>
</dbReference>
<evidence type="ECO:0000256" key="3">
    <source>
        <dbReference type="ARBA" id="ARBA00022670"/>
    </source>
</evidence>
<keyword evidence="4 10" id="KW-0732">Signal</keyword>
<sequence length="1341" mass="141519">MTTTDSPNPRGRSHRRRIGSGLLTLSMALSPLAALGGTAHAAEDPDVVKQVLSDSMKNASGTVTAFVRFKGKGAFEQTQPAGVLAGVQAPVNRGAQVQAIASQVQNQAQQVSSQSGAQVLYTTHNAVRGVAVRGDAEAIKALAHRSDVEKISPILPKYRQNAGAAIDAGSLATWTSTTNPAGTGGYTGKGVKIAVIDSGIDYTHTDFGGSGKLEDYQKASKLTELPSADSGLINRAKVAGGYDLVGDNYDGTNTAVPDGNPLDCTTGGHGTHVAGTAAGYGVNSDGTTFTGDYSKLTAEQLKTMKIGPGVAPDAQIYAFRVFGCSGSTNVVIEALDRALDPNGDGDFSDRVNVVNMSLGGEFSPLDDPEAYAVDALTRAGVLSVISAGNANDYSLRGDTYSNSGHPATAASAITVANAYGSTRAVDAAELTDPATGTTRKVRGDYSVSYPWAQAGTKEFTGEVTAIPESNRYACNPLSATEAAAVKGKWALIDWAEADGNLTCGSKVRFDNLQAAGAKGVLLAGHDEEPALGIAGNETLPGFRLAASAAKDLRAQITAAEAAGKPLTVRLGNDLKSSLRVDTGKLDQLNPMSARGFHGSYGYTKPDIAAPGSYITSAAVATGNGSVTFSGTSMAAPYVTGSAALVIQSHPTYTPAQVKSALVNTANHDVRTESGDVYAVDRVGAGRVDTLAAVQSKSLAYNAQNPNTTSVSFGVLEYAPDAGVQTLTREVTVENTDSAAHTYALSYAPSTNIPGVEYSFPESVTLAPGETKNFTLSVRIDPSKLEKTRDPAADVTQNATDYYTGNETVPAQYRQYIASASGRLILAEDNGQNLRVPIHVAPKPVSTMHAADRTLTFPQKPSNNKAQKADTSWRKTPVTLKGTEVNQGGYRSLLGAFEYGASVDRVAPTSLSVNSNVKANLQYVGASSDAPALKAAGGNADDGTLRFGISTWANWDVVSYENTFTVEIDTDGNNRADYKLVTDRAKGLDYPLVRLYGYKNGSLVELAYYPLNGAWGDVDTNMMDTNTLVMGAPLKDLGLTSANNPDIQYRVSATTQYEWGNVSETGWIKYRPFSPKLWFSGDSSAVPGLFPDAPGSSLTAHRSSDALPALGESGTPAKALLLHLHNGTGDLSGVNGATGDRAEVLNVKEHQDEYITPSRFSDVKSGDQFYTEISWLAQRGITTGYPDGTYRPLESVERGAMAAFFYRMAGSPQFTAPSTPSFSDVPTTHPFYKEIEWMKARGITTGWPDGTYRPNAPVNRDAMAAFFYRYAGSPHVDLPATSPFKDVPADSQFYREITWLASTGISTGWPDGTYRPVTPIARDAMAAFIYRYTDKVANQAGR</sequence>
<evidence type="ECO:0000256" key="8">
    <source>
        <dbReference type="PROSITE-ProRule" id="PRU01240"/>
    </source>
</evidence>
<dbReference type="InterPro" id="IPR003137">
    <property type="entry name" value="PA_domain"/>
</dbReference>
<reference evidence="12" key="1">
    <citation type="submission" date="2021-02" db="EMBL/GenBank/DDBJ databases">
        <title>Infant gut strain persistence is associated with maternal origin, phylogeny, and functional potential including surface adhesion and iron acquisition.</title>
        <authorList>
            <person name="Lou Y.C."/>
        </authorList>
    </citation>
    <scope>NUCLEOTIDE SEQUENCE</scope>
    <source>
        <strain evidence="12">L1_008_092G1_dasL1_008_092G1_concoct_16</strain>
    </source>
</reference>
<dbReference type="Pfam" id="PF00082">
    <property type="entry name" value="Peptidase_S8"/>
    <property type="match status" value="1"/>
</dbReference>
<feature type="domain" description="SLH" evidence="11">
    <location>
        <begin position="1217"/>
        <end position="1280"/>
    </location>
</feature>
<dbReference type="InterPro" id="IPR022398">
    <property type="entry name" value="Peptidase_S8_His-AS"/>
</dbReference>
<dbReference type="GO" id="GO:0006508">
    <property type="term" value="P:proteolysis"/>
    <property type="evidence" value="ECO:0007669"/>
    <property type="project" value="UniProtKB-KW"/>
</dbReference>
<dbReference type="InterPro" id="IPR000209">
    <property type="entry name" value="Peptidase_S8/S53_dom"/>
</dbReference>
<dbReference type="PROSITE" id="PS00137">
    <property type="entry name" value="SUBTILASE_HIS"/>
    <property type="match status" value="1"/>
</dbReference>
<dbReference type="InterPro" id="IPR023827">
    <property type="entry name" value="Peptidase_S8_Asp-AS"/>
</dbReference>
<dbReference type="InterPro" id="IPR034213">
    <property type="entry name" value="S8_Vpr-like"/>
</dbReference>
<keyword evidence="5 8" id="KW-0378">Hydrolase</keyword>
<name>A0A943TCR5_9MICC</name>
<dbReference type="Gene3D" id="3.40.50.200">
    <property type="entry name" value="Peptidase S8/S53 domain"/>
    <property type="match status" value="2"/>
</dbReference>
<feature type="domain" description="SLH" evidence="11">
    <location>
        <begin position="1155"/>
        <end position="1216"/>
    </location>
</feature>
<evidence type="ECO:0000259" key="11">
    <source>
        <dbReference type="PROSITE" id="PS51272"/>
    </source>
</evidence>
<evidence type="ECO:0000256" key="5">
    <source>
        <dbReference type="ARBA" id="ARBA00022801"/>
    </source>
</evidence>
<dbReference type="EMBL" id="JAGZXI010000005">
    <property type="protein sequence ID" value="MBS6634827.1"/>
    <property type="molecule type" value="Genomic_DNA"/>
</dbReference>
<organism evidence="12 13">
    <name type="scientific">Rothia mucilaginosa</name>
    <dbReference type="NCBI Taxonomy" id="43675"/>
    <lineage>
        <taxon>Bacteria</taxon>
        <taxon>Bacillati</taxon>
        <taxon>Actinomycetota</taxon>
        <taxon>Actinomycetes</taxon>
        <taxon>Micrococcales</taxon>
        <taxon>Micrococcaceae</taxon>
        <taxon>Rothia</taxon>
    </lineage>
</organism>
<dbReference type="InterPro" id="IPR001119">
    <property type="entry name" value="SLH_dom"/>
</dbReference>
<dbReference type="RefSeq" id="WP_303952474.1">
    <property type="nucleotide sequence ID" value="NZ_JAGZXI010000005.1"/>
</dbReference>
<dbReference type="SUPFAM" id="SSF52743">
    <property type="entry name" value="Subtilisin-like"/>
    <property type="match status" value="1"/>
</dbReference>
<feature type="signal peptide" evidence="10">
    <location>
        <begin position="1"/>
        <end position="41"/>
    </location>
</feature>
<proteinExistence type="inferred from homology"/>
<dbReference type="PROSITE" id="PS00138">
    <property type="entry name" value="SUBTILASE_SER"/>
    <property type="match status" value="1"/>
</dbReference>
<dbReference type="GO" id="GO:0004252">
    <property type="term" value="F:serine-type endopeptidase activity"/>
    <property type="evidence" value="ECO:0007669"/>
    <property type="project" value="UniProtKB-UniRule"/>
</dbReference>
<keyword evidence="2" id="KW-0134">Cell wall</keyword>
<dbReference type="InterPro" id="IPR015500">
    <property type="entry name" value="Peptidase_S8_subtilisin-rel"/>
</dbReference>
<comment type="caution">
    <text evidence="12">The sequence shown here is derived from an EMBL/GenBank/DDBJ whole genome shotgun (WGS) entry which is preliminary data.</text>
</comment>
<evidence type="ECO:0000256" key="1">
    <source>
        <dbReference type="ARBA" id="ARBA00011073"/>
    </source>
</evidence>
<accession>A0A943TCR5</accession>
<dbReference type="InterPro" id="IPR023828">
    <property type="entry name" value="Peptidase_S8_Ser-AS"/>
</dbReference>
<keyword evidence="6 8" id="KW-0720">Serine protease</keyword>